<dbReference type="GO" id="GO:0047444">
    <property type="term" value="F:N-acylneuraminate-9-phosphate synthase activity"/>
    <property type="evidence" value="ECO:0007669"/>
    <property type="project" value="TreeGrafter"/>
</dbReference>
<dbReference type="GO" id="GO:0016051">
    <property type="term" value="P:carbohydrate biosynthetic process"/>
    <property type="evidence" value="ECO:0007669"/>
    <property type="project" value="InterPro"/>
</dbReference>
<dbReference type="SUPFAM" id="SSF51569">
    <property type="entry name" value="Aldolase"/>
    <property type="match status" value="1"/>
</dbReference>
<dbReference type="AlphaFoldDB" id="A0A1G1KTZ9"/>
<gene>
    <name evidence="2" type="ORF">A3G33_03195</name>
</gene>
<accession>A0A1G1KTZ9</accession>
<comment type="caution">
    <text evidence="2">The sequence shown here is derived from an EMBL/GenBank/DDBJ whole genome shotgun (WGS) entry which is preliminary data.</text>
</comment>
<dbReference type="PANTHER" id="PTHR42966:SF3">
    <property type="entry name" value="BLR5971 PROTEIN"/>
    <property type="match status" value="1"/>
</dbReference>
<organism evidence="2 3">
    <name type="scientific">Candidatus Danuiimicrobium aquiferis</name>
    <dbReference type="NCBI Taxonomy" id="1801832"/>
    <lineage>
        <taxon>Bacteria</taxon>
        <taxon>Pseudomonadati</taxon>
        <taxon>Candidatus Omnitrophota</taxon>
        <taxon>Candidatus Danuiimicrobium</taxon>
    </lineage>
</organism>
<protein>
    <submittedName>
        <fullName evidence="2">N-acetylneuraminate synthase</fullName>
    </submittedName>
</protein>
<dbReference type="InterPro" id="IPR013132">
    <property type="entry name" value="PseI/NeuA/B-like_N"/>
</dbReference>
<name>A0A1G1KTZ9_9BACT</name>
<reference evidence="2 3" key="1">
    <citation type="journal article" date="2016" name="Nat. Commun.">
        <title>Thousands of microbial genomes shed light on interconnected biogeochemical processes in an aquifer system.</title>
        <authorList>
            <person name="Anantharaman K."/>
            <person name="Brown C.T."/>
            <person name="Hug L.A."/>
            <person name="Sharon I."/>
            <person name="Castelle C.J."/>
            <person name="Probst A.J."/>
            <person name="Thomas B.C."/>
            <person name="Singh A."/>
            <person name="Wilkins M.J."/>
            <person name="Karaoz U."/>
            <person name="Brodie E.L."/>
            <person name="Williams K.H."/>
            <person name="Hubbard S.S."/>
            <person name="Banfield J.F."/>
        </authorList>
    </citation>
    <scope>NUCLEOTIDE SEQUENCE [LARGE SCALE GENOMIC DNA]</scope>
</reference>
<dbReference type="InterPro" id="IPR051690">
    <property type="entry name" value="PseI-like"/>
</dbReference>
<dbReference type="Gene3D" id="3.20.20.70">
    <property type="entry name" value="Aldolase class I"/>
    <property type="match status" value="1"/>
</dbReference>
<feature type="domain" description="PseI/NeuA/B-like" evidence="1">
    <location>
        <begin position="39"/>
        <end position="277"/>
    </location>
</feature>
<evidence type="ECO:0000313" key="2">
    <source>
        <dbReference type="EMBL" id="OGW96325.1"/>
    </source>
</evidence>
<sequence length="293" mass="33972">MAKKIIKFNNRLIGENQPVFMIAEIGINHNGDMQIAKKLIDAAFATNWDCVKFQKRTPELCVPEHQKNVMRDTPWGRMPYLEYRYHVEFEKKQYDYIDTYCREKPIAWTSSIWDLKSLEFLLQYDIPFIKIPSAKLTEHEFIVESAKSGKPVILSTGMSTTEEIDTAVEVLEKHTKGNYAIMHTNSVYPAPQEDLNLRVIHFLKERYKCIVGYSGHEYEVEPTVIAASLGVSMIERHVTIDHTMWGSDQFASLEVHAMDMLRKRIKDVDVVLGDGIKKLTNKELEVRKKLRGY</sequence>
<proteinExistence type="predicted"/>
<dbReference type="Pfam" id="PF03102">
    <property type="entry name" value="NeuB"/>
    <property type="match status" value="1"/>
</dbReference>
<dbReference type="InterPro" id="IPR013785">
    <property type="entry name" value="Aldolase_TIM"/>
</dbReference>
<dbReference type="Proteomes" id="UP000178187">
    <property type="component" value="Unassembled WGS sequence"/>
</dbReference>
<evidence type="ECO:0000313" key="3">
    <source>
        <dbReference type="Proteomes" id="UP000178187"/>
    </source>
</evidence>
<evidence type="ECO:0000259" key="1">
    <source>
        <dbReference type="Pfam" id="PF03102"/>
    </source>
</evidence>
<dbReference type="EMBL" id="MHFR01000051">
    <property type="protein sequence ID" value="OGW96325.1"/>
    <property type="molecule type" value="Genomic_DNA"/>
</dbReference>
<dbReference type="PANTHER" id="PTHR42966">
    <property type="entry name" value="N-ACETYLNEURAMINATE SYNTHASE"/>
    <property type="match status" value="1"/>
</dbReference>